<evidence type="ECO:0000313" key="10">
    <source>
        <dbReference type="Proteomes" id="UP000663879"/>
    </source>
</evidence>
<evidence type="ECO:0000256" key="2">
    <source>
        <dbReference type="ARBA" id="ARBA00022782"/>
    </source>
</evidence>
<evidence type="ECO:0000256" key="3">
    <source>
        <dbReference type="ARBA" id="ARBA00023015"/>
    </source>
</evidence>
<dbReference type="GO" id="GO:0030154">
    <property type="term" value="P:cell differentiation"/>
    <property type="evidence" value="ECO:0007669"/>
    <property type="project" value="UniProtKB-KW"/>
</dbReference>
<dbReference type="Proteomes" id="UP000663879">
    <property type="component" value="Unassembled WGS sequence"/>
</dbReference>
<evidence type="ECO:0000256" key="1">
    <source>
        <dbReference type="ARBA" id="ARBA00022473"/>
    </source>
</evidence>
<accession>A0A813U837</accession>
<keyword evidence="4" id="KW-0238">DNA-binding</keyword>
<dbReference type="SMART" id="SM00353">
    <property type="entry name" value="HLH"/>
    <property type="match status" value="1"/>
</dbReference>
<dbReference type="PANTHER" id="PTHR23349:SF50">
    <property type="entry name" value="PROTEIN TWIST"/>
    <property type="match status" value="1"/>
</dbReference>
<dbReference type="InterPro" id="IPR036638">
    <property type="entry name" value="HLH_DNA-bd_sf"/>
</dbReference>
<dbReference type="EMBL" id="CAJNOC010000969">
    <property type="protein sequence ID" value="CAF0822508.1"/>
    <property type="molecule type" value="Genomic_DNA"/>
</dbReference>
<gene>
    <name evidence="9" type="ORF">OXX778_LOCUS7543</name>
</gene>
<keyword evidence="3" id="KW-0805">Transcription regulation</keyword>
<evidence type="ECO:0000313" key="9">
    <source>
        <dbReference type="EMBL" id="CAF0822508.1"/>
    </source>
</evidence>
<dbReference type="AlphaFoldDB" id="A0A813U837"/>
<evidence type="ECO:0000256" key="4">
    <source>
        <dbReference type="ARBA" id="ARBA00023125"/>
    </source>
</evidence>
<reference evidence="9" key="1">
    <citation type="submission" date="2021-02" db="EMBL/GenBank/DDBJ databases">
        <authorList>
            <person name="Nowell W R."/>
        </authorList>
    </citation>
    <scope>NUCLEOTIDE SEQUENCE</scope>
    <source>
        <strain evidence="9">Ploen Becks lab</strain>
    </source>
</reference>
<dbReference type="InterPro" id="IPR050283">
    <property type="entry name" value="E-box_TF_Regulators"/>
</dbReference>
<dbReference type="GO" id="GO:0046983">
    <property type="term" value="F:protein dimerization activity"/>
    <property type="evidence" value="ECO:0007669"/>
    <property type="project" value="InterPro"/>
</dbReference>
<dbReference type="OrthoDB" id="8583783at2759"/>
<proteinExistence type="predicted"/>
<dbReference type="Gene3D" id="4.10.280.10">
    <property type="entry name" value="Helix-loop-helix DNA-binding domain"/>
    <property type="match status" value="1"/>
</dbReference>
<dbReference type="Pfam" id="PF00010">
    <property type="entry name" value="HLH"/>
    <property type="match status" value="1"/>
</dbReference>
<keyword evidence="10" id="KW-1185">Reference proteome</keyword>
<sequence>MEFSNSKRCKFDAYNEPVRETANVRERQRTESLNEAFEKLRKIVPTLPSDKLSKIQTLKLASDYIKFLYSVLNMKIDLSETNEEDFETVKIEKSRGKNAKKRRLNEQINESNSSNSNSSFDFPEQFCQNSYNQFNFNDSCYLNFS</sequence>
<dbReference type="GO" id="GO:0000977">
    <property type="term" value="F:RNA polymerase II transcription regulatory region sequence-specific DNA binding"/>
    <property type="evidence" value="ECO:0007669"/>
    <property type="project" value="TreeGrafter"/>
</dbReference>
<evidence type="ECO:0000259" key="8">
    <source>
        <dbReference type="PROSITE" id="PS50888"/>
    </source>
</evidence>
<organism evidence="9 10">
    <name type="scientific">Brachionus calyciflorus</name>
    <dbReference type="NCBI Taxonomy" id="104777"/>
    <lineage>
        <taxon>Eukaryota</taxon>
        <taxon>Metazoa</taxon>
        <taxon>Spiralia</taxon>
        <taxon>Gnathifera</taxon>
        <taxon>Rotifera</taxon>
        <taxon>Eurotatoria</taxon>
        <taxon>Monogononta</taxon>
        <taxon>Pseudotrocha</taxon>
        <taxon>Ploima</taxon>
        <taxon>Brachionidae</taxon>
        <taxon>Brachionus</taxon>
    </lineage>
</organism>
<dbReference type="SUPFAM" id="SSF47459">
    <property type="entry name" value="HLH, helix-loop-helix DNA-binding domain"/>
    <property type="match status" value="1"/>
</dbReference>
<feature type="domain" description="BHLH" evidence="8">
    <location>
        <begin position="17"/>
        <end position="68"/>
    </location>
</feature>
<name>A0A813U837_9BILA</name>
<evidence type="ECO:0000256" key="7">
    <source>
        <dbReference type="SAM" id="MobiDB-lite"/>
    </source>
</evidence>
<protein>
    <recommendedName>
        <fullName evidence="8">BHLH domain-containing protein</fullName>
    </recommendedName>
</protein>
<keyword evidence="5" id="KW-0804">Transcription</keyword>
<keyword evidence="6" id="KW-0539">Nucleus</keyword>
<dbReference type="InterPro" id="IPR011598">
    <property type="entry name" value="bHLH_dom"/>
</dbReference>
<evidence type="ECO:0000256" key="6">
    <source>
        <dbReference type="ARBA" id="ARBA00023242"/>
    </source>
</evidence>
<keyword evidence="2" id="KW-0221">Differentiation</keyword>
<dbReference type="PROSITE" id="PS50888">
    <property type="entry name" value="BHLH"/>
    <property type="match status" value="1"/>
</dbReference>
<evidence type="ECO:0000256" key="5">
    <source>
        <dbReference type="ARBA" id="ARBA00023163"/>
    </source>
</evidence>
<dbReference type="GO" id="GO:0000981">
    <property type="term" value="F:DNA-binding transcription factor activity, RNA polymerase II-specific"/>
    <property type="evidence" value="ECO:0007669"/>
    <property type="project" value="TreeGrafter"/>
</dbReference>
<dbReference type="PANTHER" id="PTHR23349">
    <property type="entry name" value="BASIC HELIX-LOOP-HELIX TRANSCRIPTION FACTOR, TWIST"/>
    <property type="match status" value="1"/>
</dbReference>
<comment type="caution">
    <text evidence="9">The sequence shown here is derived from an EMBL/GenBank/DDBJ whole genome shotgun (WGS) entry which is preliminary data.</text>
</comment>
<feature type="region of interest" description="Disordered" evidence="7">
    <location>
        <begin position="89"/>
        <end position="119"/>
    </location>
</feature>
<keyword evidence="1" id="KW-0217">Developmental protein</keyword>